<accession>A0A3A4B2S8</accession>
<dbReference type="Proteomes" id="UP000265768">
    <property type="component" value="Unassembled WGS sequence"/>
</dbReference>
<keyword evidence="3" id="KW-1185">Reference proteome</keyword>
<name>A0A3A4B2S8_9ACTN</name>
<dbReference type="InterPro" id="IPR036754">
    <property type="entry name" value="YbaK/aa-tRNA-synt-asso_dom_sf"/>
</dbReference>
<reference evidence="2 3" key="1">
    <citation type="submission" date="2018-09" db="EMBL/GenBank/DDBJ databases">
        <title>YIM 75507 draft genome.</title>
        <authorList>
            <person name="Tang S."/>
            <person name="Feng Y."/>
        </authorList>
    </citation>
    <scope>NUCLEOTIDE SEQUENCE [LARGE SCALE GENOMIC DNA]</scope>
    <source>
        <strain evidence="2 3">YIM 75507</strain>
    </source>
</reference>
<dbReference type="OrthoDB" id="5192270at2"/>
<evidence type="ECO:0000259" key="1">
    <source>
        <dbReference type="Pfam" id="PF04073"/>
    </source>
</evidence>
<dbReference type="AlphaFoldDB" id="A0A3A4B2S8"/>
<proteinExistence type="predicted"/>
<dbReference type="PANTHER" id="PTHR30411:SF9">
    <property type="entry name" value="MULTIFUNCTIONAL SER_THR-TRNA DEACYLASE PROXP-Y"/>
    <property type="match status" value="1"/>
</dbReference>
<gene>
    <name evidence="2" type="ORF">D5H75_04505</name>
</gene>
<dbReference type="SUPFAM" id="SSF55826">
    <property type="entry name" value="YbaK/ProRS associated domain"/>
    <property type="match status" value="1"/>
</dbReference>
<dbReference type="GO" id="GO:0002161">
    <property type="term" value="F:aminoacyl-tRNA deacylase activity"/>
    <property type="evidence" value="ECO:0007669"/>
    <property type="project" value="InterPro"/>
</dbReference>
<protein>
    <recommendedName>
        <fullName evidence="1">YbaK/aminoacyl-tRNA synthetase-associated domain-containing protein</fullName>
    </recommendedName>
</protein>
<dbReference type="InterPro" id="IPR007214">
    <property type="entry name" value="YbaK/aa-tRNA-synth-assoc-dom"/>
</dbReference>
<feature type="domain" description="YbaK/aminoacyl-tRNA synthetase-associated" evidence="1">
    <location>
        <begin position="24"/>
        <end position="148"/>
    </location>
</feature>
<dbReference type="RefSeq" id="WP_119925000.1">
    <property type="nucleotide sequence ID" value="NZ_QZEY01000001.1"/>
</dbReference>
<dbReference type="Gene3D" id="3.90.960.10">
    <property type="entry name" value="YbaK/aminoacyl-tRNA synthetase-associated domain"/>
    <property type="match status" value="1"/>
</dbReference>
<dbReference type="PANTHER" id="PTHR30411">
    <property type="entry name" value="CYTOPLASMIC PROTEIN"/>
    <property type="match status" value="1"/>
</dbReference>
<organism evidence="2 3">
    <name type="scientific">Bailinhaonella thermotolerans</name>
    <dbReference type="NCBI Taxonomy" id="1070861"/>
    <lineage>
        <taxon>Bacteria</taxon>
        <taxon>Bacillati</taxon>
        <taxon>Actinomycetota</taxon>
        <taxon>Actinomycetes</taxon>
        <taxon>Streptosporangiales</taxon>
        <taxon>Streptosporangiaceae</taxon>
        <taxon>Bailinhaonella</taxon>
    </lineage>
</organism>
<evidence type="ECO:0000313" key="3">
    <source>
        <dbReference type="Proteomes" id="UP000265768"/>
    </source>
</evidence>
<comment type="caution">
    <text evidence="2">The sequence shown here is derived from an EMBL/GenBank/DDBJ whole genome shotgun (WGS) entry which is preliminary data.</text>
</comment>
<sequence>MNGAHEKIVEYLTANGVAHRVITHPPAGSAEEYHRVLGTSYEQQAKSIFLRVRRPGEKTYAILVIQAQKRADPERAAALLEAREVKLATRDHLRERTGCDFGELAPLGGLYGFPLLLDADLLDEEEIYFNAGDLSTSVALSPKSLQELENPLLY</sequence>
<dbReference type="Pfam" id="PF04073">
    <property type="entry name" value="tRNA_edit"/>
    <property type="match status" value="1"/>
</dbReference>
<dbReference type="EMBL" id="QZEY01000001">
    <property type="protein sequence ID" value="RJL36025.1"/>
    <property type="molecule type" value="Genomic_DNA"/>
</dbReference>
<evidence type="ECO:0000313" key="2">
    <source>
        <dbReference type="EMBL" id="RJL36025.1"/>
    </source>
</evidence>